<reference evidence="3" key="2">
    <citation type="journal article" date="2017" name="Nat. Plants">
        <title>The Aegilops tauschii genome reveals multiple impacts of transposons.</title>
        <authorList>
            <person name="Zhao G."/>
            <person name="Zou C."/>
            <person name="Li K."/>
            <person name="Wang K."/>
            <person name="Li T."/>
            <person name="Gao L."/>
            <person name="Zhang X."/>
            <person name="Wang H."/>
            <person name="Yang Z."/>
            <person name="Liu X."/>
            <person name="Jiang W."/>
            <person name="Mao L."/>
            <person name="Kong X."/>
            <person name="Jiao Y."/>
            <person name="Jia J."/>
        </authorList>
    </citation>
    <scope>NUCLEOTIDE SEQUENCE [LARGE SCALE GENOMIC DNA]</scope>
    <source>
        <strain evidence="3">cv. AL8/78</strain>
    </source>
</reference>
<accession>A0A453LQY0</accession>
<reference evidence="2" key="3">
    <citation type="journal article" date="2017" name="Nature">
        <title>Genome sequence of the progenitor of the wheat D genome Aegilops tauschii.</title>
        <authorList>
            <person name="Luo M.C."/>
            <person name="Gu Y.Q."/>
            <person name="Puiu D."/>
            <person name="Wang H."/>
            <person name="Twardziok S.O."/>
            <person name="Deal K.R."/>
            <person name="Huo N."/>
            <person name="Zhu T."/>
            <person name="Wang L."/>
            <person name="Wang Y."/>
            <person name="McGuire P.E."/>
            <person name="Liu S."/>
            <person name="Long H."/>
            <person name="Ramasamy R.K."/>
            <person name="Rodriguez J.C."/>
            <person name="Van S.L."/>
            <person name="Yuan L."/>
            <person name="Wang Z."/>
            <person name="Xia Z."/>
            <person name="Xiao L."/>
            <person name="Anderson O.D."/>
            <person name="Ouyang S."/>
            <person name="Liang Y."/>
            <person name="Zimin A.V."/>
            <person name="Pertea G."/>
            <person name="Qi P."/>
            <person name="Bennetzen J.L."/>
            <person name="Dai X."/>
            <person name="Dawson M.W."/>
            <person name="Muller H.G."/>
            <person name="Kugler K."/>
            <person name="Rivarola-Duarte L."/>
            <person name="Spannagl M."/>
            <person name="Mayer K.F.X."/>
            <person name="Lu F.H."/>
            <person name="Bevan M.W."/>
            <person name="Leroy P."/>
            <person name="Li P."/>
            <person name="You F.M."/>
            <person name="Sun Q."/>
            <person name="Liu Z."/>
            <person name="Lyons E."/>
            <person name="Wicker T."/>
            <person name="Salzberg S.L."/>
            <person name="Devos K.M."/>
            <person name="Dvorak J."/>
        </authorList>
    </citation>
    <scope>NUCLEOTIDE SEQUENCE [LARGE SCALE GENOMIC DNA]</scope>
    <source>
        <strain evidence="2">cv. AL8/78</strain>
    </source>
</reference>
<feature type="compositionally biased region" description="Polar residues" evidence="1">
    <location>
        <begin position="36"/>
        <end position="45"/>
    </location>
</feature>
<evidence type="ECO:0000256" key="1">
    <source>
        <dbReference type="SAM" id="MobiDB-lite"/>
    </source>
</evidence>
<sequence length="66" mass="7077">RCCLLPAGQPPLLGDPMAMDTSPRLYRRLRKASDISIATTAPSSSKRVRGHPQSPLPPPPPPVLPI</sequence>
<feature type="region of interest" description="Disordered" evidence="1">
    <location>
        <begin position="32"/>
        <end position="66"/>
    </location>
</feature>
<organism evidence="2 3">
    <name type="scientific">Aegilops tauschii subsp. strangulata</name>
    <name type="common">Goatgrass</name>
    <dbReference type="NCBI Taxonomy" id="200361"/>
    <lineage>
        <taxon>Eukaryota</taxon>
        <taxon>Viridiplantae</taxon>
        <taxon>Streptophyta</taxon>
        <taxon>Embryophyta</taxon>
        <taxon>Tracheophyta</taxon>
        <taxon>Spermatophyta</taxon>
        <taxon>Magnoliopsida</taxon>
        <taxon>Liliopsida</taxon>
        <taxon>Poales</taxon>
        <taxon>Poaceae</taxon>
        <taxon>BOP clade</taxon>
        <taxon>Pooideae</taxon>
        <taxon>Triticodae</taxon>
        <taxon>Triticeae</taxon>
        <taxon>Triticinae</taxon>
        <taxon>Aegilops</taxon>
    </lineage>
</organism>
<proteinExistence type="predicted"/>
<evidence type="ECO:0000313" key="2">
    <source>
        <dbReference type="EnsemblPlants" id="AET5Gv20887200.9"/>
    </source>
</evidence>
<reference evidence="3" key="1">
    <citation type="journal article" date="2014" name="Science">
        <title>Ancient hybridizations among the ancestral genomes of bread wheat.</title>
        <authorList>
            <consortium name="International Wheat Genome Sequencing Consortium,"/>
            <person name="Marcussen T."/>
            <person name="Sandve S.R."/>
            <person name="Heier L."/>
            <person name="Spannagl M."/>
            <person name="Pfeifer M."/>
            <person name="Jakobsen K.S."/>
            <person name="Wulff B.B."/>
            <person name="Steuernagel B."/>
            <person name="Mayer K.F."/>
            <person name="Olsen O.A."/>
        </authorList>
    </citation>
    <scope>NUCLEOTIDE SEQUENCE [LARGE SCALE GENOMIC DNA]</scope>
    <source>
        <strain evidence="3">cv. AL8/78</strain>
    </source>
</reference>
<dbReference type="AlphaFoldDB" id="A0A453LQY0"/>
<dbReference type="Proteomes" id="UP000015105">
    <property type="component" value="Chromosome 5D"/>
</dbReference>
<reference evidence="2" key="4">
    <citation type="submission" date="2019-03" db="UniProtKB">
        <authorList>
            <consortium name="EnsemblPlants"/>
        </authorList>
    </citation>
    <scope>IDENTIFICATION</scope>
</reference>
<feature type="compositionally biased region" description="Pro residues" evidence="1">
    <location>
        <begin position="54"/>
        <end position="66"/>
    </location>
</feature>
<reference evidence="2" key="5">
    <citation type="journal article" date="2021" name="G3 (Bethesda)">
        <title>Aegilops tauschii genome assembly Aet v5.0 features greater sequence contiguity and improved annotation.</title>
        <authorList>
            <person name="Wang L."/>
            <person name="Zhu T."/>
            <person name="Rodriguez J.C."/>
            <person name="Deal K.R."/>
            <person name="Dubcovsky J."/>
            <person name="McGuire P.E."/>
            <person name="Lux T."/>
            <person name="Spannagl M."/>
            <person name="Mayer K.F.X."/>
            <person name="Baldrich P."/>
            <person name="Meyers B.C."/>
            <person name="Huo N."/>
            <person name="Gu Y.Q."/>
            <person name="Zhou H."/>
            <person name="Devos K.M."/>
            <person name="Bennetzen J.L."/>
            <person name="Unver T."/>
            <person name="Budak H."/>
            <person name="Gulick P.J."/>
            <person name="Galiba G."/>
            <person name="Kalapos B."/>
            <person name="Nelson D.R."/>
            <person name="Li P."/>
            <person name="You F.M."/>
            <person name="Luo M.C."/>
            <person name="Dvorak J."/>
        </authorList>
    </citation>
    <scope>NUCLEOTIDE SEQUENCE [LARGE SCALE GENOMIC DNA]</scope>
    <source>
        <strain evidence="2">cv. AL8/78</strain>
    </source>
</reference>
<name>A0A453LQY0_AEGTS</name>
<evidence type="ECO:0000313" key="3">
    <source>
        <dbReference type="Proteomes" id="UP000015105"/>
    </source>
</evidence>
<protein>
    <submittedName>
        <fullName evidence="2">Uncharacterized protein</fullName>
    </submittedName>
</protein>
<keyword evidence="3" id="KW-1185">Reference proteome</keyword>
<dbReference type="Gramene" id="AET5Gv20887200.9">
    <property type="protein sequence ID" value="AET5Gv20887200.9"/>
    <property type="gene ID" value="AET5Gv20887200"/>
</dbReference>
<dbReference type="EnsemblPlants" id="AET5Gv20887200.9">
    <property type="protein sequence ID" value="AET5Gv20887200.9"/>
    <property type="gene ID" value="AET5Gv20887200"/>
</dbReference>